<evidence type="ECO:0000256" key="2">
    <source>
        <dbReference type="SAM" id="MobiDB-lite"/>
    </source>
</evidence>
<comment type="caution">
    <text evidence="3">The sequence shown here is derived from an EMBL/GenBank/DDBJ whole genome shotgun (WGS) entry which is preliminary data.</text>
</comment>
<dbReference type="Proteomes" id="UP001465755">
    <property type="component" value="Unassembled WGS sequence"/>
</dbReference>
<feature type="region of interest" description="Disordered" evidence="2">
    <location>
        <begin position="118"/>
        <end position="198"/>
    </location>
</feature>
<gene>
    <name evidence="3" type="ORF">WJX73_003451</name>
</gene>
<reference evidence="3 4" key="1">
    <citation type="journal article" date="2024" name="Nat. Commun.">
        <title>Phylogenomics reveals the evolutionary origins of lichenization in chlorophyte algae.</title>
        <authorList>
            <person name="Puginier C."/>
            <person name="Libourel C."/>
            <person name="Otte J."/>
            <person name="Skaloud P."/>
            <person name="Haon M."/>
            <person name="Grisel S."/>
            <person name="Petersen M."/>
            <person name="Berrin J.G."/>
            <person name="Delaux P.M."/>
            <person name="Dal Grande F."/>
            <person name="Keller J."/>
        </authorList>
    </citation>
    <scope>NUCLEOTIDE SEQUENCE [LARGE SCALE GENOMIC DNA]</scope>
    <source>
        <strain evidence="3 4">SAG 2036</strain>
    </source>
</reference>
<dbReference type="AlphaFoldDB" id="A0AAW1P5A1"/>
<protein>
    <submittedName>
        <fullName evidence="3">Uncharacterized protein</fullName>
    </submittedName>
</protein>
<feature type="region of interest" description="Disordered" evidence="2">
    <location>
        <begin position="248"/>
        <end position="281"/>
    </location>
</feature>
<feature type="compositionally biased region" description="Low complexity" evidence="2">
    <location>
        <begin position="128"/>
        <end position="150"/>
    </location>
</feature>
<keyword evidence="4" id="KW-1185">Reference proteome</keyword>
<proteinExistence type="predicted"/>
<dbReference type="EMBL" id="JALJOQ010000055">
    <property type="protein sequence ID" value="KAK9803821.1"/>
    <property type="molecule type" value="Genomic_DNA"/>
</dbReference>
<evidence type="ECO:0000313" key="4">
    <source>
        <dbReference type="Proteomes" id="UP001465755"/>
    </source>
</evidence>
<name>A0AAW1P5A1_9CHLO</name>
<organism evidence="3 4">
    <name type="scientific">Symbiochloris irregularis</name>
    <dbReference type="NCBI Taxonomy" id="706552"/>
    <lineage>
        <taxon>Eukaryota</taxon>
        <taxon>Viridiplantae</taxon>
        <taxon>Chlorophyta</taxon>
        <taxon>core chlorophytes</taxon>
        <taxon>Trebouxiophyceae</taxon>
        <taxon>Trebouxiales</taxon>
        <taxon>Trebouxiaceae</taxon>
        <taxon>Symbiochloris</taxon>
    </lineage>
</organism>
<evidence type="ECO:0000313" key="3">
    <source>
        <dbReference type="EMBL" id="KAK9803821.1"/>
    </source>
</evidence>
<evidence type="ECO:0000256" key="1">
    <source>
        <dbReference type="SAM" id="Coils"/>
    </source>
</evidence>
<feature type="coiled-coil region" evidence="1">
    <location>
        <begin position="285"/>
        <end position="358"/>
    </location>
</feature>
<sequence>MAAFFVRAAEAPVVAEDNLPLACQTAISKRRSRQQTMMERYGKITSLSRRRRTIAPGQDTAKEVEAIMKDVTNAADLLLPKDEKQSKAGKDDDLVPLWERLMDSWKGKSYYERLAAMAGDEQTEGQTEEAAAPPGQQATPEEASTPAEAAVQPGPDKLSGASVSSGARKRRGKAASPAAEEPGQPLPHAGQAAEPSSSGKVIAAVSIVPQPDSQPVVNRGKSAVDSEAPRKVLTVTRPRAAAALEQVTTQAPSAGLPPKPTKATTLTSGDQDKGSTSAQGVQTQLSNVLRQKTVLERQNAELQAKLQAATTEIEQLRGQLKASEQLHKSHEHKAQTNLLAEQRKVRKLQAELEKQTRAALADREHMKAGMGSLAGSLGKNSDKLQADVDAAMQGIQVLMQRVKLIAGTADTARQLESEL</sequence>
<accession>A0AAW1P5A1</accession>
<keyword evidence="1" id="KW-0175">Coiled coil</keyword>